<reference evidence="2" key="1">
    <citation type="submission" date="2019-12" db="EMBL/GenBank/DDBJ databases">
        <title>Genome sequencing and annotation of Brassica cretica.</title>
        <authorList>
            <person name="Studholme D.J."/>
            <person name="Sarris P.F."/>
        </authorList>
    </citation>
    <scope>NUCLEOTIDE SEQUENCE</scope>
    <source>
        <strain evidence="2">PFS-102/07</strain>
        <tissue evidence="2">Leaf</tissue>
    </source>
</reference>
<accession>A0A8S9IPP8</accession>
<comment type="caution">
    <text evidence="2">The sequence shown here is derived from an EMBL/GenBank/DDBJ whole genome shotgun (WGS) entry which is preliminary data.</text>
</comment>
<sequence length="243" mass="27403">MKTLTGLDGLIWTRTEPPLAPGQLFGIPGGVSSRTSTDLKPSVCVEMIWGRGVFIGDTSQSVSGWWQPVCRFAWLRTHARRHLVLHMSFSMAKTHAGHHHSYHISGCMTETHARRHTISQMSISMLRLHARRHLVLGRSTSCFYMSDCMYYFHARRHLKLLETLSLAGYHTDLKGASASMKLANRGRLTPKKKQLKPSRDPIIPVRRSEKFPRTEVYPSAIKSRKPVSTPGSMVSEKPSSTQI</sequence>
<organism evidence="2">
    <name type="scientific">Brassica cretica</name>
    <name type="common">Mustard</name>
    <dbReference type="NCBI Taxonomy" id="69181"/>
    <lineage>
        <taxon>Eukaryota</taxon>
        <taxon>Viridiplantae</taxon>
        <taxon>Streptophyta</taxon>
        <taxon>Embryophyta</taxon>
        <taxon>Tracheophyta</taxon>
        <taxon>Spermatophyta</taxon>
        <taxon>Magnoliopsida</taxon>
        <taxon>eudicotyledons</taxon>
        <taxon>Gunneridae</taxon>
        <taxon>Pentapetalae</taxon>
        <taxon>rosids</taxon>
        <taxon>malvids</taxon>
        <taxon>Brassicales</taxon>
        <taxon>Brassicaceae</taxon>
        <taxon>Brassiceae</taxon>
        <taxon>Brassica</taxon>
    </lineage>
</organism>
<name>A0A8S9IPP8_BRACR</name>
<feature type="compositionally biased region" description="Polar residues" evidence="1">
    <location>
        <begin position="229"/>
        <end position="243"/>
    </location>
</feature>
<protein>
    <submittedName>
        <fullName evidence="2">Uncharacterized protein</fullName>
    </submittedName>
</protein>
<gene>
    <name evidence="2" type="ORF">F2Q70_00002716</name>
</gene>
<evidence type="ECO:0000313" key="2">
    <source>
        <dbReference type="EMBL" id="KAF2571889.1"/>
    </source>
</evidence>
<dbReference type="EMBL" id="QGKY02001015">
    <property type="protein sequence ID" value="KAF2571889.1"/>
    <property type="molecule type" value="Genomic_DNA"/>
</dbReference>
<feature type="region of interest" description="Disordered" evidence="1">
    <location>
        <begin position="185"/>
        <end position="243"/>
    </location>
</feature>
<proteinExistence type="predicted"/>
<dbReference type="AlphaFoldDB" id="A0A8S9IPP8"/>
<evidence type="ECO:0000256" key="1">
    <source>
        <dbReference type="SAM" id="MobiDB-lite"/>
    </source>
</evidence>